<comment type="caution">
    <text evidence="16">The sequence shown here is derived from an EMBL/GenBank/DDBJ whole genome shotgun (WGS) entry which is preliminary data.</text>
</comment>
<dbReference type="STRING" id="48709.A0A1D2NJG5"/>
<keyword evidence="3" id="KW-0963">Cytoplasm</keyword>
<feature type="compositionally biased region" description="Low complexity" evidence="14">
    <location>
        <begin position="334"/>
        <end position="348"/>
    </location>
</feature>
<keyword evidence="17" id="KW-1185">Reference proteome</keyword>
<evidence type="ECO:0000256" key="10">
    <source>
        <dbReference type="ARBA" id="ARBA00038934"/>
    </source>
</evidence>
<dbReference type="InterPro" id="IPR002495">
    <property type="entry name" value="Glyco_trans_8"/>
</dbReference>
<keyword evidence="4" id="KW-0808">Transferase</keyword>
<evidence type="ECO:0000256" key="7">
    <source>
        <dbReference type="ARBA" id="ARBA00023180"/>
    </source>
</evidence>
<evidence type="ECO:0000256" key="12">
    <source>
        <dbReference type="ARBA" id="ARBA00052293"/>
    </source>
</evidence>
<protein>
    <recommendedName>
        <fullName evidence="10">glycogenin glucosyltransferase</fullName>
        <ecNumber evidence="10">2.4.1.186</ecNumber>
    </recommendedName>
</protein>
<comment type="function">
    <text evidence="13">Self-glucosylating initiator of glycogen synthesis. It catalyzes the formation of a short alpha (1,4)-glucosyl chain covalently attached via a glucose 1-O-tyrosyl linkage to internal tyrosine residues and these chains act as primers for the elongation reaction catalyzed by glycogen synthase.</text>
</comment>
<feature type="compositionally biased region" description="Low complexity" evidence="14">
    <location>
        <begin position="504"/>
        <end position="523"/>
    </location>
</feature>
<keyword evidence="8" id="KW-0464">Manganese</keyword>
<dbReference type="AlphaFoldDB" id="A0A1D2NJG5"/>
<sequence>MQSAQAWVTLATNDSYALGALVLARSLRRVNTTRQLAVMVTPGISDAMRGILSDVFDVVNEVNILDSEDTAHLALLERPELGITFTKIHCWKLTQFSKCVFLDADTLVFQNCDELFNREEISAAPDAGWPDCFNSGVFVFTPSLETHRHITDFALQNGSFDGGDQGLLNMYFRDWSQSDASHRLPFIYNMVASASYSYLPAYKVFGQNVKIVHFIGQEKPWLTFFDTTTGLARPPSGQEHLQELLQAWWNIFRSEVHPRLSPEMKGIAGVYAKTAMEGEKSGGQLEYEDSMRKTAWEQGHIDYMGKDSFDNIMKKIQASMAQTSVPRPPPKSPTPQRKQSPPKQEAPPTAAPEVPPPAEAVPVVVRQSEATPVVPPQAEAAPAEAVPVVVPQTETVPVVPPQTETVPVVPPKAKTVPPVTTKTPPTPPVVVEEVPVVEPIIVKTQAVRKQAPPVPADPSPETSAAAEKTREEDRVALEERQAVEKKLAEQKIAAEQKLEEEKQAAAARAASAAAAASSSAAKPKPQPEVPRAPVRKENAGLGNTMQVGLGILGAAVVLVFAIYAAYSPTAR</sequence>
<evidence type="ECO:0000313" key="16">
    <source>
        <dbReference type="EMBL" id="ODN05400.1"/>
    </source>
</evidence>
<dbReference type="GO" id="GO:0008466">
    <property type="term" value="F:glycogenin glucosyltransferase activity"/>
    <property type="evidence" value="ECO:0007669"/>
    <property type="project" value="UniProtKB-EC"/>
</dbReference>
<gene>
    <name evidence="16" type="ORF">Ocin01_01276</name>
</gene>
<keyword evidence="7" id="KW-0325">Glycoprotein</keyword>
<dbReference type="PANTHER" id="PTHR11183">
    <property type="entry name" value="GLYCOGENIN SUBFAMILY MEMBER"/>
    <property type="match status" value="1"/>
</dbReference>
<evidence type="ECO:0000256" key="1">
    <source>
        <dbReference type="ARBA" id="ARBA00001936"/>
    </source>
</evidence>
<organism evidence="16 17">
    <name type="scientific">Orchesella cincta</name>
    <name type="common">Springtail</name>
    <name type="synonym">Podura cincta</name>
    <dbReference type="NCBI Taxonomy" id="48709"/>
    <lineage>
        <taxon>Eukaryota</taxon>
        <taxon>Metazoa</taxon>
        <taxon>Ecdysozoa</taxon>
        <taxon>Arthropoda</taxon>
        <taxon>Hexapoda</taxon>
        <taxon>Collembola</taxon>
        <taxon>Entomobryomorpha</taxon>
        <taxon>Entomobryoidea</taxon>
        <taxon>Orchesellidae</taxon>
        <taxon>Orchesellinae</taxon>
        <taxon>Orchesella</taxon>
    </lineage>
</organism>
<evidence type="ECO:0000256" key="4">
    <source>
        <dbReference type="ARBA" id="ARBA00022679"/>
    </source>
</evidence>
<dbReference type="OMA" id="FHKLQLW"/>
<keyword evidence="15" id="KW-1133">Transmembrane helix</keyword>
<evidence type="ECO:0000256" key="13">
    <source>
        <dbReference type="ARBA" id="ARBA00057883"/>
    </source>
</evidence>
<name>A0A1D2NJG5_ORCCI</name>
<dbReference type="FunFam" id="3.90.550.10:FF:000092">
    <property type="entry name" value="Glycogenin 2"/>
    <property type="match status" value="1"/>
</dbReference>
<dbReference type="EMBL" id="LJIJ01000023">
    <property type="protein sequence ID" value="ODN05400.1"/>
    <property type="molecule type" value="Genomic_DNA"/>
</dbReference>
<feature type="region of interest" description="Disordered" evidence="14">
    <location>
        <begin position="320"/>
        <end position="356"/>
    </location>
</feature>
<evidence type="ECO:0000256" key="9">
    <source>
        <dbReference type="ARBA" id="ARBA00038162"/>
    </source>
</evidence>
<comment type="catalytic activity">
    <reaction evidence="11">
        <text>[1,4-alpha-D-glucosyl](n)-L-tyrosyl-[glycogenin] + UDP-alpha-D-glucose = [1,4-alpha-D-glucosyl](n+1)-L-tyrosyl-[glycogenin] + UDP + H(+)</text>
        <dbReference type="Rhea" id="RHEA:56560"/>
        <dbReference type="Rhea" id="RHEA-COMP:14606"/>
        <dbReference type="Rhea" id="RHEA-COMP:14607"/>
        <dbReference type="ChEBI" id="CHEBI:15378"/>
        <dbReference type="ChEBI" id="CHEBI:58223"/>
        <dbReference type="ChEBI" id="CHEBI:58885"/>
        <dbReference type="ChEBI" id="CHEBI:140574"/>
        <dbReference type="EC" id="2.4.1.186"/>
    </reaction>
</comment>
<evidence type="ECO:0000313" key="17">
    <source>
        <dbReference type="Proteomes" id="UP000094527"/>
    </source>
</evidence>
<feature type="transmembrane region" description="Helical" evidence="15">
    <location>
        <begin position="545"/>
        <end position="566"/>
    </location>
</feature>
<evidence type="ECO:0000256" key="3">
    <source>
        <dbReference type="ARBA" id="ARBA00022490"/>
    </source>
</evidence>
<dbReference type="CDD" id="cd02537">
    <property type="entry name" value="GT8_Glycogenin"/>
    <property type="match status" value="1"/>
</dbReference>
<dbReference type="GO" id="GO:0005978">
    <property type="term" value="P:glycogen biosynthetic process"/>
    <property type="evidence" value="ECO:0007669"/>
    <property type="project" value="UniProtKB-KW"/>
</dbReference>
<dbReference type="Proteomes" id="UP000094527">
    <property type="component" value="Unassembled WGS sequence"/>
</dbReference>
<dbReference type="InterPro" id="IPR029044">
    <property type="entry name" value="Nucleotide-diphossugar_trans"/>
</dbReference>
<dbReference type="GO" id="GO:0046872">
    <property type="term" value="F:metal ion binding"/>
    <property type="evidence" value="ECO:0007669"/>
    <property type="project" value="UniProtKB-KW"/>
</dbReference>
<evidence type="ECO:0000256" key="8">
    <source>
        <dbReference type="ARBA" id="ARBA00023211"/>
    </source>
</evidence>
<feature type="region of interest" description="Disordered" evidence="14">
    <location>
        <begin position="498"/>
        <end position="537"/>
    </location>
</feature>
<keyword evidence="15" id="KW-0812">Transmembrane</keyword>
<comment type="catalytic activity">
    <reaction evidence="12">
        <text>L-tyrosyl-[glycogenin] + UDP-alpha-D-glucose = alpha-D-glucosyl-L-tyrosyl-[glycogenin] + UDP + H(+)</text>
        <dbReference type="Rhea" id="RHEA:23360"/>
        <dbReference type="Rhea" id="RHEA-COMP:14604"/>
        <dbReference type="Rhea" id="RHEA-COMP:14605"/>
        <dbReference type="ChEBI" id="CHEBI:15378"/>
        <dbReference type="ChEBI" id="CHEBI:46858"/>
        <dbReference type="ChEBI" id="CHEBI:58223"/>
        <dbReference type="ChEBI" id="CHEBI:58885"/>
        <dbReference type="ChEBI" id="CHEBI:140573"/>
        <dbReference type="EC" id="2.4.1.186"/>
    </reaction>
</comment>
<evidence type="ECO:0000256" key="14">
    <source>
        <dbReference type="SAM" id="MobiDB-lite"/>
    </source>
</evidence>
<keyword evidence="6" id="KW-0320">Glycogen biosynthesis</keyword>
<comment type="similarity">
    <text evidence="9">Belongs to the glycosyltransferase 8 family. Glycogenin subfamily.</text>
</comment>
<dbReference type="Gene3D" id="3.90.550.10">
    <property type="entry name" value="Spore Coat Polysaccharide Biosynthesis Protein SpsA, Chain A"/>
    <property type="match status" value="1"/>
</dbReference>
<dbReference type="InterPro" id="IPR050587">
    <property type="entry name" value="GNT1/Glycosyltrans_8"/>
</dbReference>
<comment type="cofactor">
    <cofactor evidence="1">
        <name>Mn(2+)</name>
        <dbReference type="ChEBI" id="CHEBI:29035"/>
    </cofactor>
</comment>
<dbReference type="OrthoDB" id="2014201at2759"/>
<dbReference type="GO" id="GO:0005737">
    <property type="term" value="C:cytoplasm"/>
    <property type="evidence" value="ECO:0007669"/>
    <property type="project" value="UniProtKB-SubCell"/>
</dbReference>
<dbReference type="EC" id="2.4.1.186" evidence="10"/>
<feature type="region of interest" description="Disordered" evidence="14">
    <location>
        <begin position="446"/>
        <end position="474"/>
    </location>
</feature>
<dbReference type="Pfam" id="PF01501">
    <property type="entry name" value="Glyco_transf_8"/>
    <property type="match status" value="2"/>
</dbReference>
<dbReference type="SUPFAM" id="SSF53448">
    <property type="entry name" value="Nucleotide-diphospho-sugar transferases"/>
    <property type="match status" value="1"/>
</dbReference>
<evidence type="ECO:0000256" key="11">
    <source>
        <dbReference type="ARBA" id="ARBA00050886"/>
    </source>
</evidence>
<evidence type="ECO:0000256" key="5">
    <source>
        <dbReference type="ARBA" id="ARBA00022723"/>
    </source>
</evidence>
<keyword evidence="15" id="KW-0472">Membrane</keyword>
<keyword evidence="5" id="KW-0479">Metal-binding</keyword>
<evidence type="ECO:0000256" key="15">
    <source>
        <dbReference type="SAM" id="Phobius"/>
    </source>
</evidence>
<reference evidence="16 17" key="1">
    <citation type="journal article" date="2016" name="Genome Biol. Evol.">
        <title>Gene Family Evolution Reflects Adaptation to Soil Environmental Stressors in the Genome of the Collembolan Orchesella cincta.</title>
        <authorList>
            <person name="Faddeeva-Vakhrusheva A."/>
            <person name="Derks M.F."/>
            <person name="Anvar S.Y."/>
            <person name="Agamennone V."/>
            <person name="Suring W."/>
            <person name="Smit S."/>
            <person name="van Straalen N.M."/>
            <person name="Roelofs D."/>
        </authorList>
    </citation>
    <scope>NUCLEOTIDE SEQUENCE [LARGE SCALE GENOMIC DNA]</scope>
    <source>
        <tissue evidence="16">Mixed pool</tissue>
    </source>
</reference>
<evidence type="ECO:0000256" key="6">
    <source>
        <dbReference type="ARBA" id="ARBA00023056"/>
    </source>
</evidence>
<comment type="subcellular location">
    <subcellularLocation>
        <location evidence="2">Cytoplasm</location>
    </subcellularLocation>
</comment>
<accession>A0A1D2NJG5</accession>
<evidence type="ECO:0000256" key="2">
    <source>
        <dbReference type="ARBA" id="ARBA00004496"/>
    </source>
</evidence>
<proteinExistence type="inferred from homology"/>